<name>F0WYH2_9STRA</name>
<reference evidence="1" key="1">
    <citation type="journal article" date="2011" name="PLoS Biol.">
        <title>Gene gain and loss during evolution of obligate parasitism in the white rust pathogen of Arabidopsis thaliana.</title>
        <authorList>
            <person name="Kemen E."/>
            <person name="Gardiner A."/>
            <person name="Schultz-Larsen T."/>
            <person name="Kemen A.C."/>
            <person name="Balmuth A.L."/>
            <person name="Robert-Seilaniantz A."/>
            <person name="Bailey K."/>
            <person name="Holub E."/>
            <person name="Studholme D.J."/>
            <person name="Maclean D."/>
            <person name="Jones J.D."/>
        </authorList>
    </citation>
    <scope>NUCLEOTIDE SEQUENCE</scope>
</reference>
<proteinExistence type="predicted"/>
<gene>
    <name evidence="1" type="primary">AlNc14C382G11233</name>
    <name evidence="1" type="ORF">ALNC14_126710</name>
</gene>
<reference evidence="1" key="2">
    <citation type="submission" date="2011-02" db="EMBL/GenBank/DDBJ databases">
        <authorList>
            <person name="MacLean D."/>
        </authorList>
    </citation>
    <scope>NUCLEOTIDE SEQUENCE</scope>
</reference>
<dbReference type="AlphaFoldDB" id="F0WYH2"/>
<evidence type="ECO:0000313" key="1">
    <source>
        <dbReference type="EMBL" id="CCA26527.1"/>
    </source>
</evidence>
<organism evidence="1">
    <name type="scientific">Albugo laibachii Nc14</name>
    <dbReference type="NCBI Taxonomy" id="890382"/>
    <lineage>
        <taxon>Eukaryota</taxon>
        <taxon>Sar</taxon>
        <taxon>Stramenopiles</taxon>
        <taxon>Oomycota</taxon>
        <taxon>Peronosporomycetes</taxon>
        <taxon>Albuginales</taxon>
        <taxon>Albuginaceae</taxon>
        <taxon>Albugo</taxon>
    </lineage>
</organism>
<accession>F0WYH2</accession>
<protein>
    <submittedName>
        <fullName evidence="1">AlNc14C382G11233 protein</fullName>
    </submittedName>
</protein>
<sequence>MLIVIELSLLTMLEQMIRMMIIYAHVPLHFFQGGAHGVGLYNPFFISSPIASGQPLNLSIENGLNGCGLPVMAQVERRHNRQFSLLASV</sequence>
<dbReference type="HOGENOM" id="CLU_2459381_0_0_1"/>
<dbReference type="EMBL" id="FR824426">
    <property type="protein sequence ID" value="CCA26527.1"/>
    <property type="molecule type" value="Genomic_DNA"/>
</dbReference>